<name>A0A177B038_9BILA</name>
<evidence type="ECO:0000313" key="2">
    <source>
        <dbReference type="Proteomes" id="UP000078046"/>
    </source>
</evidence>
<dbReference type="AlphaFoldDB" id="A0A177B038"/>
<organism evidence="1 2">
    <name type="scientific">Intoshia linei</name>
    <dbReference type="NCBI Taxonomy" id="1819745"/>
    <lineage>
        <taxon>Eukaryota</taxon>
        <taxon>Metazoa</taxon>
        <taxon>Spiralia</taxon>
        <taxon>Lophotrochozoa</taxon>
        <taxon>Mesozoa</taxon>
        <taxon>Orthonectida</taxon>
        <taxon>Rhopaluridae</taxon>
        <taxon>Intoshia</taxon>
    </lineage>
</organism>
<keyword evidence="2" id="KW-1185">Reference proteome</keyword>
<gene>
    <name evidence="1" type="ORF">A3Q56_04669</name>
</gene>
<protein>
    <submittedName>
        <fullName evidence="1">Uncharacterized protein</fullName>
    </submittedName>
</protein>
<sequence>MLHPHITVEIKDNKDRITILLNCSADGKQIKPLFIEKSAKPRYFKGLNMNEQPFYCKNPCHNCLVEFARGQLLGESYIKRYMSPTIGIVLVGIVKWLLNEETHCCLKHTLIKYFGSTIIGSSLKSMFANKFSCVPEGQINTYALNGIYEVLSTLNPLANMDKSRYMEAANFSKSFSSNCTAVQKLEITLLSLLNCLVTAYKSSMEILPSEVSSWVKTVDDLQVLYKANKEFMFSRQ</sequence>
<reference evidence="1 2" key="1">
    <citation type="submission" date="2016-04" db="EMBL/GenBank/DDBJ databases">
        <title>The genome of Intoshia linei affirms orthonectids as highly simplified spiralians.</title>
        <authorList>
            <person name="Mikhailov K.V."/>
            <person name="Slusarev G.S."/>
            <person name="Nikitin M.A."/>
            <person name="Logacheva M.D."/>
            <person name="Penin A."/>
            <person name="Aleoshin V."/>
            <person name="Panchin Y.V."/>
        </authorList>
    </citation>
    <scope>NUCLEOTIDE SEQUENCE [LARGE SCALE GENOMIC DNA]</scope>
    <source>
        <strain evidence="1">Intl2013</strain>
        <tissue evidence="1">Whole animal</tissue>
    </source>
</reference>
<comment type="caution">
    <text evidence="1">The sequence shown here is derived from an EMBL/GenBank/DDBJ whole genome shotgun (WGS) entry which is preliminary data.</text>
</comment>
<dbReference type="Proteomes" id="UP000078046">
    <property type="component" value="Unassembled WGS sequence"/>
</dbReference>
<dbReference type="OrthoDB" id="9909311at2759"/>
<evidence type="ECO:0000313" key="1">
    <source>
        <dbReference type="EMBL" id="OAF67615.1"/>
    </source>
</evidence>
<accession>A0A177B038</accession>
<dbReference type="EMBL" id="LWCA01000616">
    <property type="protein sequence ID" value="OAF67615.1"/>
    <property type="molecule type" value="Genomic_DNA"/>
</dbReference>
<proteinExistence type="predicted"/>